<keyword evidence="2" id="KW-1185">Reference proteome</keyword>
<organism evidence="1 2">
    <name type="scientific">Plectosphaerella plurivora</name>
    <dbReference type="NCBI Taxonomy" id="936078"/>
    <lineage>
        <taxon>Eukaryota</taxon>
        <taxon>Fungi</taxon>
        <taxon>Dikarya</taxon>
        <taxon>Ascomycota</taxon>
        <taxon>Pezizomycotina</taxon>
        <taxon>Sordariomycetes</taxon>
        <taxon>Hypocreomycetidae</taxon>
        <taxon>Glomerellales</taxon>
        <taxon>Plectosphaerellaceae</taxon>
        <taxon>Plectosphaerella</taxon>
    </lineage>
</organism>
<dbReference type="Proteomes" id="UP000770015">
    <property type="component" value="Unassembled WGS sequence"/>
</dbReference>
<dbReference type="OrthoDB" id="414322at2759"/>
<proteinExistence type="predicted"/>
<comment type="caution">
    <text evidence="1">The sequence shown here is derived from an EMBL/GenBank/DDBJ whole genome shotgun (WGS) entry which is preliminary data.</text>
</comment>
<dbReference type="EMBL" id="JAGSXJ010000051">
    <property type="protein sequence ID" value="KAH6661530.1"/>
    <property type="molecule type" value="Genomic_DNA"/>
</dbReference>
<name>A0A9P9A5M9_9PEZI</name>
<evidence type="ECO:0000313" key="1">
    <source>
        <dbReference type="EMBL" id="KAH6661530.1"/>
    </source>
</evidence>
<evidence type="ECO:0000313" key="2">
    <source>
        <dbReference type="Proteomes" id="UP000770015"/>
    </source>
</evidence>
<reference evidence="1" key="1">
    <citation type="journal article" date="2021" name="Nat. Commun.">
        <title>Genetic determinants of endophytism in the Arabidopsis root mycobiome.</title>
        <authorList>
            <person name="Mesny F."/>
            <person name="Miyauchi S."/>
            <person name="Thiergart T."/>
            <person name="Pickel B."/>
            <person name="Atanasova L."/>
            <person name="Karlsson M."/>
            <person name="Huettel B."/>
            <person name="Barry K.W."/>
            <person name="Haridas S."/>
            <person name="Chen C."/>
            <person name="Bauer D."/>
            <person name="Andreopoulos W."/>
            <person name="Pangilinan J."/>
            <person name="LaButti K."/>
            <person name="Riley R."/>
            <person name="Lipzen A."/>
            <person name="Clum A."/>
            <person name="Drula E."/>
            <person name="Henrissat B."/>
            <person name="Kohler A."/>
            <person name="Grigoriev I.V."/>
            <person name="Martin F.M."/>
            <person name="Hacquard S."/>
        </authorList>
    </citation>
    <scope>NUCLEOTIDE SEQUENCE</scope>
    <source>
        <strain evidence="1">MPI-SDFR-AT-0117</strain>
    </source>
</reference>
<sequence length="367" mass="41200">MPSAAVEAVATSDLITLIVTTSPTPSAPSTDLLSAVFRSFEPNCPALLDCAVIVVFDSYDHIVPRSRLKKGQVTAEGALAYEEYKENVKTLVLRTFGTRGSDDALFVKTEELAEFGSPNTSPVPLVISSTPDGRIRFLECTERLGFGLAVRSALRITTTPFVWVHQHDWTLECAIPLKEILEEMTQAPPRDDPDEEAEAAPIAYVCLPSPRMLNYATSMHVEMFPRLKALTAEHGRSSSEGVPLTPLYFWHDKPHICRREHYLARVFSSRLAMSRGMFIEDSVGHRARDQMKAGMWTKWATWLYVPGGGAQVCVRHLHGRVWKGKERQKEQIDRWREEGLRRAEEEAAVVGKVEEEEVLGHSLWAEE</sequence>
<accession>A0A9P9A5M9</accession>
<protein>
    <submittedName>
        <fullName evidence="1">Uncharacterized protein</fullName>
    </submittedName>
</protein>
<gene>
    <name evidence="1" type="ORF">F5X68DRAFT_218859</name>
</gene>
<dbReference type="AlphaFoldDB" id="A0A9P9A5M9"/>